<evidence type="ECO:0008006" key="3">
    <source>
        <dbReference type="Google" id="ProtNLM"/>
    </source>
</evidence>
<name>A0A2H0ULJ8_9BACT</name>
<dbReference type="InterPro" id="IPR035069">
    <property type="entry name" value="TTHA1013/TTHA0281-like"/>
</dbReference>
<reference evidence="2" key="1">
    <citation type="submission" date="2017-09" db="EMBL/GenBank/DDBJ databases">
        <title>Depth-based differentiation of microbial function through sediment-hosted aquifers and enrichment of novel symbionts in the deep terrestrial subsurface.</title>
        <authorList>
            <person name="Probst A.J."/>
            <person name="Ladd B."/>
            <person name="Jarett J.K."/>
            <person name="Geller-Mcgrath D.E."/>
            <person name="Sieber C.M.K."/>
            <person name="Emerson J.B."/>
            <person name="Anantharaman K."/>
            <person name="Thomas B.C."/>
            <person name="Malmstrom R."/>
            <person name="Stieglmeier M."/>
            <person name="Klingl A."/>
            <person name="Woyke T."/>
            <person name="Ryan C.M."/>
            <person name="Banfield J.F."/>
        </authorList>
    </citation>
    <scope>NUCLEOTIDE SEQUENCE [LARGE SCALE GENOMIC DNA]</scope>
</reference>
<dbReference type="EMBL" id="PFBD01000011">
    <property type="protein sequence ID" value="PIR87282.1"/>
    <property type="molecule type" value="Genomic_DNA"/>
</dbReference>
<dbReference type="Proteomes" id="UP000229526">
    <property type="component" value="Unassembled WGS sequence"/>
</dbReference>
<protein>
    <recommendedName>
        <fullName evidence="3">Type II toxin-antitoxin system HicB family antitoxin</fullName>
    </recommendedName>
</protein>
<comment type="caution">
    <text evidence="1">The sequence shown here is derived from an EMBL/GenBank/DDBJ whole genome shotgun (WGS) entry which is preliminary data.</text>
</comment>
<evidence type="ECO:0000313" key="2">
    <source>
        <dbReference type="Proteomes" id="UP000229526"/>
    </source>
</evidence>
<gene>
    <name evidence="1" type="ORF">COU11_01290</name>
</gene>
<proteinExistence type="predicted"/>
<accession>A0A2H0ULJ8</accession>
<dbReference type="SUPFAM" id="SSF143100">
    <property type="entry name" value="TTHA1013/TTHA0281-like"/>
    <property type="match status" value="1"/>
</dbReference>
<organism evidence="1 2">
    <name type="scientific">Candidatus Harrisonbacteria bacterium CG10_big_fil_rev_8_21_14_0_10_49_15</name>
    <dbReference type="NCBI Taxonomy" id="1974587"/>
    <lineage>
        <taxon>Bacteria</taxon>
        <taxon>Candidatus Harrisoniibacteriota</taxon>
    </lineage>
</organism>
<dbReference type="AlphaFoldDB" id="A0A2H0ULJ8"/>
<evidence type="ECO:0000313" key="1">
    <source>
        <dbReference type="EMBL" id="PIR87282.1"/>
    </source>
</evidence>
<dbReference type="Gene3D" id="3.30.160.250">
    <property type="match status" value="1"/>
</dbReference>
<sequence length="114" mass="12780">MAKLTLKDKQALRRLNAQLPQQVLVSIRRSTDGGFVAEIVTLPGVRTQGETFSELVAMLNDALYTYFEIPERYHPYVPTYLPRTEHAAKLLGFPVANHGERNVTLLAIGEKASR</sequence>